<comment type="caution">
    <text evidence="2">The sequence shown here is derived from an EMBL/GenBank/DDBJ whole genome shotgun (WGS) entry which is preliminary data.</text>
</comment>
<dbReference type="Gene3D" id="3.30.950.30">
    <property type="entry name" value="Schlafen, AAA domain"/>
    <property type="match status" value="1"/>
</dbReference>
<dbReference type="EMBL" id="JAFLVT010000018">
    <property type="protein sequence ID" value="MBO0450323.1"/>
    <property type="molecule type" value="Genomic_DNA"/>
</dbReference>
<dbReference type="RefSeq" id="WP_206905036.1">
    <property type="nucleotide sequence ID" value="NZ_JAFLVT010000018.1"/>
</dbReference>
<protein>
    <submittedName>
        <fullName evidence="2">ATP-binding protein</fullName>
    </submittedName>
</protein>
<evidence type="ECO:0000313" key="2">
    <source>
        <dbReference type="EMBL" id="MBO0450323.1"/>
    </source>
</evidence>
<sequence>MKNFETEEVVVDIIKNKRNESSKLDYKLIDYKNSDDGKKELVKDVIALLNTEEAIGEDKFIIFGIVDGSMYRRGLIEFRDDNEYQNIFDNITPRPIIGTGTIEFEEKLFGFIKILKSNDKLPYSVKEDCYFPSGTSFIRIGTTNRGLSQKKREELMLNRLIKYPSNFELNEQVDLMNESRKKEYFDSELESFRTINPSFNNGEFTIGKGLSMFKLKFQSASNSTARIYSDFGEIKIGRYSNSLAFEEIINIKQIKIQDIDFSSRVVDFCKGELAVIINQFSKCLLVQFTRIESKSHGKDDDKLSFKWKVLN</sequence>
<organism evidence="2 3">
    <name type="scientific">Candidatus Enterococcus myersii</name>
    <dbReference type="NCBI Taxonomy" id="2815322"/>
    <lineage>
        <taxon>Bacteria</taxon>
        <taxon>Bacillati</taxon>
        <taxon>Bacillota</taxon>
        <taxon>Bacilli</taxon>
        <taxon>Lactobacillales</taxon>
        <taxon>Enterococcaceae</taxon>
        <taxon>Enterococcus</taxon>
    </lineage>
</organism>
<gene>
    <name evidence="2" type="ORF">JZO76_12415</name>
</gene>
<dbReference type="Pfam" id="PF04326">
    <property type="entry name" value="SLFN_AlbA_2"/>
    <property type="match status" value="1"/>
</dbReference>
<keyword evidence="2" id="KW-0067">ATP-binding</keyword>
<evidence type="ECO:0000259" key="1">
    <source>
        <dbReference type="Pfam" id="PF04326"/>
    </source>
</evidence>
<keyword evidence="2" id="KW-0547">Nucleotide-binding</keyword>
<name>A0ABS3HAY4_9ENTE</name>
<evidence type="ECO:0000313" key="3">
    <source>
        <dbReference type="Proteomes" id="UP000664256"/>
    </source>
</evidence>
<keyword evidence="3" id="KW-1185">Reference proteome</keyword>
<dbReference type="InterPro" id="IPR038461">
    <property type="entry name" value="Schlafen_AlbA_2_dom_sf"/>
</dbReference>
<dbReference type="GO" id="GO:0005524">
    <property type="term" value="F:ATP binding"/>
    <property type="evidence" value="ECO:0007669"/>
    <property type="project" value="UniProtKB-KW"/>
</dbReference>
<feature type="domain" description="Schlafen AlbA-2" evidence="1">
    <location>
        <begin position="20"/>
        <end position="146"/>
    </location>
</feature>
<dbReference type="InterPro" id="IPR007421">
    <property type="entry name" value="Schlafen_AlbA_2_dom"/>
</dbReference>
<proteinExistence type="predicted"/>
<dbReference type="Proteomes" id="UP000664256">
    <property type="component" value="Unassembled WGS sequence"/>
</dbReference>
<reference evidence="2 3" key="1">
    <citation type="submission" date="2021-03" db="EMBL/GenBank/DDBJ databases">
        <title>Enterococcal diversity collection.</title>
        <authorList>
            <person name="Gilmore M.S."/>
            <person name="Schwartzman J."/>
            <person name="Van Tyne D."/>
            <person name="Martin M."/>
            <person name="Earl A.M."/>
            <person name="Manson A.L."/>
            <person name="Straub T."/>
            <person name="Salamzade R."/>
            <person name="Saavedra J."/>
            <person name="Lebreton F."/>
            <person name="Prichula J."/>
            <person name="Schaufler K."/>
            <person name="Gaca A."/>
            <person name="Sgardioli B."/>
            <person name="Wagenaar J."/>
            <person name="Strong T."/>
        </authorList>
    </citation>
    <scope>NUCLEOTIDE SEQUENCE [LARGE SCALE GENOMIC DNA]</scope>
    <source>
        <strain evidence="2 3">MJM12</strain>
    </source>
</reference>
<accession>A0ABS3HAY4</accession>